<keyword evidence="17" id="KW-1185">Reference proteome</keyword>
<dbReference type="FunFam" id="3.30.200.20:FF:000039">
    <property type="entry name" value="receptor-like protein kinase FERONIA"/>
    <property type="match status" value="2"/>
</dbReference>
<dbReference type="GO" id="GO:0016020">
    <property type="term" value="C:membrane"/>
    <property type="evidence" value="ECO:0007669"/>
    <property type="project" value="UniProtKB-SubCell"/>
</dbReference>
<evidence type="ECO:0000256" key="14">
    <source>
        <dbReference type="SAM" id="SignalP"/>
    </source>
</evidence>
<evidence type="ECO:0000256" key="11">
    <source>
        <dbReference type="ARBA" id="ARBA00023180"/>
    </source>
</evidence>
<feature type="domain" description="Protein kinase" evidence="15">
    <location>
        <begin position="1322"/>
        <end position="1605"/>
    </location>
</feature>
<feature type="binding site" evidence="12">
    <location>
        <position position="549"/>
    </location>
    <ligand>
        <name>ATP</name>
        <dbReference type="ChEBI" id="CHEBI:30616"/>
    </ligand>
</feature>
<evidence type="ECO:0000256" key="7">
    <source>
        <dbReference type="ARBA" id="ARBA00022777"/>
    </source>
</evidence>
<dbReference type="InterPro" id="IPR024788">
    <property type="entry name" value="Malectin-like_Carb-bd_dom"/>
</dbReference>
<name>A0A5J5AE88_9ASTE</name>
<feature type="binding site" evidence="12">
    <location>
        <position position="1351"/>
    </location>
    <ligand>
        <name>ATP</name>
        <dbReference type="ChEBI" id="CHEBI:30616"/>
    </ligand>
</feature>
<feature type="transmembrane region" description="Helical" evidence="13">
    <location>
        <begin position="455"/>
        <end position="478"/>
    </location>
</feature>
<dbReference type="PROSITE" id="PS00108">
    <property type="entry name" value="PROTEIN_KINASE_ST"/>
    <property type="match status" value="2"/>
</dbReference>
<feature type="chain" id="PRO_5023866341" description="Protein kinase domain-containing protein" evidence="14">
    <location>
        <begin position="30"/>
        <end position="1620"/>
    </location>
</feature>
<dbReference type="SUPFAM" id="SSF56112">
    <property type="entry name" value="Protein kinase-like (PK-like)"/>
    <property type="match status" value="2"/>
</dbReference>
<feature type="signal peptide" evidence="14">
    <location>
        <begin position="1"/>
        <end position="29"/>
    </location>
</feature>
<dbReference type="CDD" id="cd14066">
    <property type="entry name" value="STKc_IRAK"/>
    <property type="match status" value="2"/>
</dbReference>
<evidence type="ECO:0000256" key="1">
    <source>
        <dbReference type="ARBA" id="ARBA00004479"/>
    </source>
</evidence>
<evidence type="ECO:0000256" key="2">
    <source>
        <dbReference type="ARBA" id="ARBA00022527"/>
    </source>
</evidence>
<dbReference type="FunFam" id="2.60.120.430:FF:000007">
    <property type="entry name" value="FERONIA receptor-like kinase"/>
    <property type="match status" value="2"/>
</dbReference>
<dbReference type="InterPro" id="IPR001245">
    <property type="entry name" value="Ser-Thr/Tyr_kinase_cat_dom"/>
</dbReference>
<dbReference type="Gene3D" id="3.30.200.20">
    <property type="entry name" value="Phosphorylase Kinase, domain 1"/>
    <property type="match status" value="2"/>
</dbReference>
<gene>
    <name evidence="16" type="ORF">F0562_033898</name>
</gene>
<dbReference type="GO" id="GO:0004674">
    <property type="term" value="F:protein serine/threonine kinase activity"/>
    <property type="evidence" value="ECO:0007669"/>
    <property type="project" value="UniProtKB-KW"/>
</dbReference>
<dbReference type="InterPro" id="IPR008271">
    <property type="entry name" value="Ser/Thr_kinase_AS"/>
</dbReference>
<dbReference type="GO" id="GO:0010038">
    <property type="term" value="P:response to metal ion"/>
    <property type="evidence" value="ECO:0007669"/>
    <property type="project" value="UniProtKB-ARBA"/>
</dbReference>
<organism evidence="16 17">
    <name type="scientific">Nyssa sinensis</name>
    <dbReference type="NCBI Taxonomy" id="561372"/>
    <lineage>
        <taxon>Eukaryota</taxon>
        <taxon>Viridiplantae</taxon>
        <taxon>Streptophyta</taxon>
        <taxon>Embryophyta</taxon>
        <taxon>Tracheophyta</taxon>
        <taxon>Spermatophyta</taxon>
        <taxon>Magnoliopsida</taxon>
        <taxon>eudicotyledons</taxon>
        <taxon>Gunneridae</taxon>
        <taxon>Pentapetalae</taxon>
        <taxon>asterids</taxon>
        <taxon>Cornales</taxon>
        <taxon>Nyssaceae</taxon>
        <taxon>Nyssa</taxon>
    </lineage>
</organism>
<dbReference type="GO" id="GO:0004714">
    <property type="term" value="F:transmembrane receptor protein tyrosine kinase activity"/>
    <property type="evidence" value="ECO:0007669"/>
    <property type="project" value="InterPro"/>
</dbReference>
<keyword evidence="9 13" id="KW-1133">Transmembrane helix</keyword>
<evidence type="ECO:0000256" key="3">
    <source>
        <dbReference type="ARBA" id="ARBA00022679"/>
    </source>
</evidence>
<keyword evidence="7" id="KW-0418">Kinase</keyword>
<dbReference type="FunFam" id="2.60.120.430:FF:000003">
    <property type="entry name" value="FERONIA receptor-like kinase"/>
    <property type="match status" value="2"/>
</dbReference>
<comment type="subcellular location">
    <subcellularLocation>
        <location evidence="1">Membrane</location>
        <topology evidence="1">Single-pass type I membrane protein</topology>
    </subcellularLocation>
</comment>
<dbReference type="EMBL" id="CM018044">
    <property type="protein sequence ID" value="KAA8529303.1"/>
    <property type="molecule type" value="Genomic_DNA"/>
</dbReference>
<keyword evidence="11" id="KW-0325">Glycoprotein</keyword>
<sequence>MHITPSLHSINILILACLFLIFQLRITVCDNSQYVPSDNIAVNCGATSPGNLSYIGRNWTGDVGSDFIFSTSGNKSVSSKASFMSQPVPEVPYLTARIFHSQFTYNFNVTPGPKFIRFHFYPSSYMGLNASEAFLTVTASAGRYTLLHNFSASLVADYFMVPILMREFIVYASGNTLDITFAPTPNASYGFVNGIEVVSMPLNLYIRGVDVPLPFVGHLPAVISIDKTYGLETCYRINVGGNDIPPQHDTGMFRYWTKDEGYIYGAAFGTTPFDLNITLRYPPELPPYTAPERVYRTARSMGSYSNVNLNYNLSWFFPVDSGFLYLVRLHFCEVYRYVSKTNMRVFDIFINNQTAMLRADVIAWSGGYAVPVYKDFVVMVPEVSKGEKQDLWLELHPNAFSKAQYMNAILNGVEIFKMSDNYGNLAGVNPPKIESVQGLPFVDPSSKSSRNIKKILFITITGCLLGGLLVFLMCLLAFRLKMMKEWVFHYFKRSAMEKTYISPLCRKFSFNEIKAVTSNFDEALVIGVGGFGKVYKGYIAHDATMVAIKRGNPTAEQGLLEFQTEIKMLSQLRHHNIVPLLGYSMVDNEMILVYDYMANGTLYDHLHSNLSPLTWEQRLKICIGAARGLHYLHTGGKHPIIHRDVKATNILLDENYVAKISDFGLSKLGPAASSFNHAISTEVKGSFGYLDPEYYRHLKLTEKSDVYSFGVVLLEVLCAKPAVNPTAEDEHINLVDWALCHYQKDTMDRIVDTHLQGMIASESLVKFVDIAKHCLAERGVERPPMSEVLQNLELVLQLQNGADAGDVPPGLKNKVDADIAPRSMTNSDVTPGVEFSEIMMPCGPIATDTSCHVSSDNILLDCGSSESSSFNGKNWTGDVGSMFLPSNHKITSTTSVVLDSSVPKVPFSTARIFHSPFTYSFPITPGLKLIRLYFYSAPFSGLKPCNAFFSVVSGRFTLLDNFSTSVSADALKSAYFTKDFSVNIKEQKLNITFIPLPAASNSFAFVNGIEIFSLPLNMYVPGGNVSLPFIGPQALFSIQDETAFEILYRVGVKAKIQDSDVFTDWLDDSNYLLSSQSGKPIFSEVLIDVKYNCSGYVAPEDLYMTASTMGSNSHMNMEYNLTWTFAVDSGFTYLIRLHFCEISSEVTEVNQRVFKIYINNQTAENSMDVIALAGAPYLATYRDYAVMVPERAESKYLWLALHPNTESKPKYADAILNGIEIVKLSDGKNNLAAHNPIDFNRTVKKASFRIIIVVSVLGGVAGLSFLCLIAVRLCRRVKWMSPCVHQSHTVHDNRNCSILSVTSSDICRQFLLVEIRAATNNFDEALVIGSGGFGKVYKGFVDGGATKVAVKRGEPKSQQGFREFQNEIELLSKFHHMHLVSLIGYCQESGEMILVYEYMGHGTLRDHLYKSDTPPLPWEQRLKICIGAARGLHHLHTGAKYSIIHRDVKTTNILLDDEWVAKVSDFGLSREGPTTASRGHVSTVVKGTFGYLDPEYYRRRKLTEKSDVYSFGVVLLEVLCGRPAVKAIGVVEECEDDERVCLADWAKHCHQTGTIDRMIDPYLRGKIAPECLSVFVDVAVRCLADKGIERPTMSEMLGRLEHALQLQELSNVKACFADPV</sequence>
<dbReference type="GO" id="GO:0005524">
    <property type="term" value="F:ATP binding"/>
    <property type="evidence" value="ECO:0007669"/>
    <property type="project" value="UniProtKB-UniRule"/>
</dbReference>
<dbReference type="InterPro" id="IPR011009">
    <property type="entry name" value="Kinase-like_dom_sf"/>
</dbReference>
<keyword evidence="5 14" id="KW-0732">Signal</keyword>
<dbReference type="Gene3D" id="2.60.120.430">
    <property type="entry name" value="Galactose-binding lectin"/>
    <property type="match status" value="4"/>
</dbReference>
<proteinExistence type="predicted"/>
<evidence type="ECO:0000256" key="4">
    <source>
        <dbReference type="ARBA" id="ARBA00022692"/>
    </source>
</evidence>
<feature type="transmembrane region" description="Helical" evidence="13">
    <location>
        <begin position="1250"/>
        <end position="1271"/>
    </location>
</feature>
<feature type="domain" description="Protein kinase" evidence="15">
    <location>
        <begin position="520"/>
        <end position="796"/>
    </location>
</feature>
<dbReference type="Proteomes" id="UP000325577">
    <property type="component" value="Linkage Group LG20"/>
</dbReference>
<keyword evidence="6 12" id="KW-0547">Nucleotide-binding</keyword>
<dbReference type="PANTHER" id="PTHR34590:SF5">
    <property type="entry name" value="OS04G0586500 PROTEIN"/>
    <property type="match status" value="1"/>
</dbReference>
<dbReference type="Pfam" id="PF12819">
    <property type="entry name" value="Malectin_like"/>
    <property type="match status" value="2"/>
</dbReference>
<keyword evidence="10 13" id="KW-0472">Membrane</keyword>
<dbReference type="PANTHER" id="PTHR34590">
    <property type="entry name" value="OS03G0124300 PROTEIN-RELATED"/>
    <property type="match status" value="1"/>
</dbReference>
<evidence type="ECO:0000256" key="13">
    <source>
        <dbReference type="SAM" id="Phobius"/>
    </source>
</evidence>
<dbReference type="FunFam" id="1.10.510.10:FF:000252">
    <property type="entry name" value="Receptor-like protein kinase FERONIA"/>
    <property type="match status" value="2"/>
</dbReference>
<evidence type="ECO:0000256" key="6">
    <source>
        <dbReference type="ARBA" id="ARBA00022741"/>
    </source>
</evidence>
<dbReference type="SMART" id="SM00220">
    <property type="entry name" value="S_TKc"/>
    <property type="match status" value="2"/>
</dbReference>
<keyword evidence="2" id="KW-0723">Serine/threonine-protein kinase</keyword>
<dbReference type="PROSITE" id="PS00107">
    <property type="entry name" value="PROTEIN_KINASE_ATP"/>
    <property type="match status" value="2"/>
</dbReference>
<evidence type="ECO:0000256" key="10">
    <source>
        <dbReference type="ARBA" id="ARBA00023136"/>
    </source>
</evidence>
<evidence type="ECO:0000256" key="9">
    <source>
        <dbReference type="ARBA" id="ARBA00022989"/>
    </source>
</evidence>
<dbReference type="InterPro" id="IPR000719">
    <property type="entry name" value="Prot_kinase_dom"/>
</dbReference>
<keyword evidence="8 12" id="KW-0067">ATP-binding</keyword>
<dbReference type="InterPro" id="IPR017441">
    <property type="entry name" value="Protein_kinase_ATP_BS"/>
</dbReference>
<evidence type="ECO:0000313" key="17">
    <source>
        <dbReference type="Proteomes" id="UP000325577"/>
    </source>
</evidence>
<evidence type="ECO:0000313" key="16">
    <source>
        <dbReference type="EMBL" id="KAA8529303.1"/>
    </source>
</evidence>
<keyword evidence="3" id="KW-0808">Transferase</keyword>
<reference evidence="16 17" key="1">
    <citation type="submission" date="2019-09" db="EMBL/GenBank/DDBJ databases">
        <title>A chromosome-level genome assembly of the Chinese tupelo Nyssa sinensis.</title>
        <authorList>
            <person name="Yang X."/>
            <person name="Kang M."/>
            <person name="Yang Y."/>
            <person name="Xiong H."/>
            <person name="Wang M."/>
            <person name="Zhang Z."/>
            <person name="Wang Z."/>
            <person name="Wu H."/>
            <person name="Ma T."/>
            <person name="Liu J."/>
            <person name="Xi Z."/>
        </authorList>
    </citation>
    <scope>NUCLEOTIDE SEQUENCE [LARGE SCALE GENOMIC DNA]</scope>
    <source>
        <strain evidence="16">J267</strain>
        <tissue evidence="16">Leaf</tissue>
    </source>
</reference>
<dbReference type="Gene3D" id="1.10.510.10">
    <property type="entry name" value="Transferase(Phosphotransferase) domain 1"/>
    <property type="match status" value="2"/>
</dbReference>
<protein>
    <recommendedName>
        <fullName evidence="15">Protein kinase domain-containing protein</fullName>
    </recommendedName>
</protein>
<dbReference type="PROSITE" id="PS50011">
    <property type="entry name" value="PROTEIN_KINASE_DOM"/>
    <property type="match status" value="2"/>
</dbReference>
<accession>A0A5J5AE88</accession>
<evidence type="ECO:0000256" key="12">
    <source>
        <dbReference type="PROSITE-ProRule" id="PRU10141"/>
    </source>
</evidence>
<dbReference type="OrthoDB" id="1903759at2759"/>
<keyword evidence="4 13" id="KW-0812">Transmembrane</keyword>
<evidence type="ECO:0000256" key="8">
    <source>
        <dbReference type="ARBA" id="ARBA00022840"/>
    </source>
</evidence>
<dbReference type="InterPro" id="IPR045272">
    <property type="entry name" value="ANXUR1/2-like"/>
</dbReference>
<dbReference type="Pfam" id="PF07714">
    <property type="entry name" value="PK_Tyr_Ser-Thr"/>
    <property type="match status" value="2"/>
</dbReference>
<evidence type="ECO:0000256" key="5">
    <source>
        <dbReference type="ARBA" id="ARBA00022729"/>
    </source>
</evidence>
<evidence type="ECO:0000259" key="15">
    <source>
        <dbReference type="PROSITE" id="PS50011"/>
    </source>
</evidence>